<gene>
    <name evidence="1" type="ORF">EVG20_g8355</name>
</gene>
<keyword evidence="2" id="KW-1185">Reference proteome</keyword>
<evidence type="ECO:0000313" key="1">
    <source>
        <dbReference type="EMBL" id="TFY57924.1"/>
    </source>
</evidence>
<dbReference type="OrthoDB" id="10353656at2759"/>
<dbReference type="Proteomes" id="UP000298327">
    <property type="component" value="Unassembled WGS sequence"/>
</dbReference>
<name>A0A4Y9Y5Y3_9AGAM</name>
<sequence length="211" mass="24015">MALFPEVKFTKRELSLLNLVVQPSNRTVEQLAQRSVDYSRMHTKAVDVLRLDDARYERMAASLRDPQTRPKEVIAVDDLKSIRDTFGVPSAPNWPVIMKTVDAYDVYLAKEPQTFEDYSWRSRYAAAGAALFREFLVAVPLSDVKDGLSAFTKRRTQLHREMMITEYPDLYTRTLARHNKHESGNTLSAPRGHVLSAGYPAFNGIHPGFDL</sequence>
<protein>
    <submittedName>
        <fullName evidence="1">Uncharacterized protein</fullName>
    </submittedName>
</protein>
<organism evidence="1 2">
    <name type="scientific">Dentipellis fragilis</name>
    <dbReference type="NCBI Taxonomy" id="205917"/>
    <lineage>
        <taxon>Eukaryota</taxon>
        <taxon>Fungi</taxon>
        <taxon>Dikarya</taxon>
        <taxon>Basidiomycota</taxon>
        <taxon>Agaricomycotina</taxon>
        <taxon>Agaricomycetes</taxon>
        <taxon>Russulales</taxon>
        <taxon>Hericiaceae</taxon>
        <taxon>Dentipellis</taxon>
    </lineage>
</organism>
<accession>A0A4Y9Y5Y3</accession>
<dbReference type="AlphaFoldDB" id="A0A4Y9Y5Y3"/>
<dbReference type="EMBL" id="SEOQ01000715">
    <property type="protein sequence ID" value="TFY57924.1"/>
    <property type="molecule type" value="Genomic_DNA"/>
</dbReference>
<comment type="caution">
    <text evidence="1">The sequence shown here is derived from an EMBL/GenBank/DDBJ whole genome shotgun (WGS) entry which is preliminary data.</text>
</comment>
<reference evidence="1 2" key="1">
    <citation type="submission" date="2019-02" db="EMBL/GenBank/DDBJ databases">
        <title>Genome sequencing of the rare red list fungi Dentipellis fragilis.</title>
        <authorList>
            <person name="Buettner E."/>
            <person name="Kellner H."/>
        </authorList>
    </citation>
    <scope>NUCLEOTIDE SEQUENCE [LARGE SCALE GENOMIC DNA]</scope>
    <source>
        <strain evidence="1 2">DSM 105465</strain>
    </source>
</reference>
<proteinExistence type="predicted"/>
<evidence type="ECO:0000313" key="2">
    <source>
        <dbReference type="Proteomes" id="UP000298327"/>
    </source>
</evidence>